<dbReference type="Pfam" id="PF20236">
    <property type="entry name" value="DUF6593"/>
    <property type="match status" value="1"/>
</dbReference>
<reference evidence="2 3" key="1">
    <citation type="submission" date="2015-04" db="EMBL/GenBank/DDBJ databases">
        <title>Complete genome sequence of Schizopora paradoxa KUC8140, a cosmopolitan wood degrader in East Asia.</title>
        <authorList>
            <consortium name="DOE Joint Genome Institute"/>
            <person name="Min B."/>
            <person name="Park H."/>
            <person name="Jang Y."/>
            <person name="Kim J.-J."/>
            <person name="Kim K.H."/>
            <person name="Pangilinan J."/>
            <person name="Lipzen A."/>
            <person name="Riley R."/>
            <person name="Grigoriev I.V."/>
            <person name="Spatafora J.W."/>
            <person name="Choi I.-G."/>
        </authorList>
    </citation>
    <scope>NUCLEOTIDE SEQUENCE [LARGE SCALE GENOMIC DNA]</scope>
    <source>
        <strain evidence="2 3">KUC8140</strain>
    </source>
</reference>
<accession>A0A0H2SR90</accession>
<name>A0A0H2SR90_9AGAM</name>
<dbReference type="OrthoDB" id="3256331at2759"/>
<dbReference type="InParanoid" id="A0A0H2SR90"/>
<feature type="domain" description="DUF6593" evidence="1">
    <location>
        <begin position="14"/>
        <end position="168"/>
    </location>
</feature>
<dbReference type="AlphaFoldDB" id="A0A0H2SR90"/>
<proteinExistence type="predicted"/>
<protein>
    <recommendedName>
        <fullName evidence="1">DUF6593 domain-containing protein</fullName>
    </recommendedName>
</protein>
<dbReference type="EMBL" id="KQ085885">
    <property type="protein sequence ID" value="KLO19586.1"/>
    <property type="molecule type" value="Genomic_DNA"/>
</dbReference>
<organism evidence="2 3">
    <name type="scientific">Schizopora paradoxa</name>
    <dbReference type="NCBI Taxonomy" id="27342"/>
    <lineage>
        <taxon>Eukaryota</taxon>
        <taxon>Fungi</taxon>
        <taxon>Dikarya</taxon>
        <taxon>Basidiomycota</taxon>
        <taxon>Agaricomycotina</taxon>
        <taxon>Agaricomycetes</taxon>
        <taxon>Hymenochaetales</taxon>
        <taxon>Schizoporaceae</taxon>
        <taxon>Schizopora</taxon>
    </lineage>
</organism>
<gene>
    <name evidence="2" type="ORF">SCHPADRAFT_935089</name>
</gene>
<keyword evidence="3" id="KW-1185">Reference proteome</keyword>
<evidence type="ECO:0000313" key="2">
    <source>
        <dbReference type="EMBL" id="KLO19586.1"/>
    </source>
</evidence>
<dbReference type="Proteomes" id="UP000053477">
    <property type="component" value="Unassembled WGS sequence"/>
</dbReference>
<sequence length="199" mass="22540">MENLRRTLFLTNDTIESAVIVDDEGKTVYTTETNTKRWHNRTELKNASGEVIAMLEWHDSSDKISFGRAGKKIKLGKFLQEIELPGNEKMGRFSDDSDRNYTWKGINDDTHQPLTVYEDRNNGLVALLTPAIPEPEARPAALYLSSRGCEIEDRIVMTFLIIQRARRDHKGSWILNKDVAGRGIAGNILAIILQNQCLP</sequence>
<evidence type="ECO:0000259" key="1">
    <source>
        <dbReference type="Pfam" id="PF20236"/>
    </source>
</evidence>
<evidence type="ECO:0000313" key="3">
    <source>
        <dbReference type="Proteomes" id="UP000053477"/>
    </source>
</evidence>
<dbReference type="InterPro" id="IPR046528">
    <property type="entry name" value="DUF6593"/>
</dbReference>